<dbReference type="InterPro" id="IPR015915">
    <property type="entry name" value="Kelch-typ_b-propeller"/>
</dbReference>
<dbReference type="PANTHER" id="PTHR24414:SF184">
    <property type="entry name" value="GALACTOSE OXIDASE_KELCH REPEAT SUPERFAMILY PROTEIN"/>
    <property type="match status" value="1"/>
</dbReference>
<reference evidence="3" key="1">
    <citation type="journal article" date="2013" name="Nat. Genet.">
        <title>The Capsella rubella genome and the genomic consequences of rapid mating system evolution.</title>
        <authorList>
            <person name="Slotte T."/>
            <person name="Hazzouri K.M."/>
            <person name="Agren J.A."/>
            <person name="Koenig D."/>
            <person name="Maumus F."/>
            <person name="Guo Y.L."/>
            <person name="Steige K."/>
            <person name="Platts A.E."/>
            <person name="Escobar J.S."/>
            <person name="Newman L.K."/>
            <person name="Wang W."/>
            <person name="Mandakova T."/>
            <person name="Vello E."/>
            <person name="Smith L.M."/>
            <person name="Henz S.R."/>
            <person name="Steffen J."/>
            <person name="Takuno S."/>
            <person name="Brandvain Y."/>
            <person name="Coop G."/>
            <person name="Andolfatto P."/>
            <person name="Hu T.T."/>
            <person name="Blanchette M."/>
            <person name="Clark R.M."/>
            <person name="Quesneville H."/>
            <person name="Nordborg M."/>
            <person name="Gaut B.S."/>
            <person name="Lysak M.A."/>
            <person name="Jenkins J."/>
            <person name="Grimwood J."/>
            <person name="Chapman J."/>
            <person name="Prochnik S."/>
            <person name="Shu S."/>
            <person name="Rokhsar D."/>
            <person name="Schmutz J."/>
            <person name="Weigel D."/>
            <person name="Wright S.I."/>
        </authorList>
    </citation>
    <scope>NUCLEOTIDE SEQUENCE [LARGE SCALE GENOMIC DNA]</scope>
    <source>
        <strain evidence="3">cv. Monte Gargano</strain>
    </source>
</reference>
<sequence>KDVFKKTYEDYKLPESKWEMDEIMKYHLWGNECVMGNVLYVYDGYNYILRTCDLKQRTWGMVKGLENLPLGDYLSKLVCCGNMLILFLRILDRDDTIVWKRKIWCVEISVERREGQIWGKVECCDLLLDGHFDITKSIVVTL</sequence>
<dbReference type="Proteomes" id="UP000029121">
    <property type="component" value="Unassembled WGS sequence"/>
</dbReference>
<dbReference type="AlphaFoldDB" id="R0HTJ2"/>
<evidence type="ECO:0000259" key="1">
    <source>
        <dbReference type="Pfam" id="PF25210"/>
    </source>
</evidence>
<dbReference type="InterPro" id="IPR050354">
    <property type="entry name" value="F-box/kelch-repeat_ARATH"/>
</dbReference>
<keyword evidence="3" id="KW-1185">Reference proteome</keyword>
<evidence type="ECO:0000313" key="2">
    <source>
        <dbReference type="EMBL" id="EOA33144.1"/>
    </source>
</evidence>
<organism evidence="2 3">
    <name type="scientific">Capsella rubella</name>
    <dbReference type="NCBI Taxonomy" id="81985"/>
    <lineage>
        <taxon>Eukaryota</taxon>
        <taxon>Viridiplantae</taxon>
        <taxon>Streptophyta</taxon>
        <taxon>Embryophyta</taxon>
        <taxon>Tracheophyta</taxon>
        <taxon>Spermatophyta</taxon>
        <taxon>Magnoliopsida</taxon>
        <taxon>eudicotyledons</taxon>
        <taxon>Gunneridae</taxon>
        <taxon>Pentapetalae</taxon>
        <taxon>rosids</taxon>
        <taxon>malvids</taxon>
        <taxon>Brassicales</taxon>
        <taxon>Brassicaceae</taxon>
        <taxon>Camelineae</taxon>
        <taxon>Capsella</taxon>
    </lineage>
</organism>
<accession>R0HTJ2</accession>
<protein>
    <recommendedName>
        <fullName evidence="1">FKB95-like N-terminal Kelch domain-containing protein</fullName>
    </recommendedName>
</protein>
<dbReference type="PANTHER" id="PTHR24414">
    <property type="entry name" value="F-BOX/KELCH-REPEAT PROTEIN SKIP4"/>
    <property type="match status" value="1"/>
</dbReference>
<proteinExistence type="predicted"/>
<name>R0HTJ2_9BRAS</name>
<dbReference type="SUPFAM" id="SSF117281">
    <property type="entry name" value="Kelch motif"/>
    <property type="match status" value="1"/>
</dbReference>
<dbReference type="eggNOG" id="KOG1072">
    <property type="taxonomic scope" value="Eukaryota"/>
</dbReference>
<gene>
    <name evidence="2" type="ORF">CARUB_v10016486mg</name>
</gene>
<feature type="non-terminal residue" evidence="2">
    <location>
        <position position="1"/>
    </location>
</feature>
<feature type="domain" description="FKB95-like N-terminal Kelch" evidence="1">
    <location>
        <begin position="10"/>
        <end position="127"/>
    </location>
</feature>
<evidence type="ECO:0000313" key="3">
    <source>
        <dbReference type="Proteomes" id="UP000029121"/>
    </source>
</evidence>
<dbReference type="InterPro" id="IPR057499">
    <property type="entry name" value="Kelch_FKB95"/>
</dbReference>
<dbReference type="EMBL" id="KB870807">
    <property type="protein sequence ID" value="EOA33144.1"/>
    <property type="molecule type" value="Genomic_DNA"/>
</dbReference>
<dbReference type="Pfam" id="PF25210">
    <property type="entry name" value="Kelch_FKB95"/>
    <property type="match status" value="1"/>
</dbReference>